<evidence type="ECO:0000313" key="2">
    <source>
        <dbReference type="Proteomes" id="UP000694460"/>
    </source>
</evidence>
<sequence>MHQLTIAAQTGATTTTHHDYDDASRALLSHAKRSDTYLRPLASPKPAAPIQRACFELISLDGMRGRPNIAATAFIEPVVVTASGTAVTAYYAAAATLHWISDHHHATAAASGEKRCSHPALDAADAVVQSPLMARALWCEVAFLAELPEASVLPASVLGDLREMFVSRGYRPASAAALAAAVQRQLDTAATSEQVAVATWWAALVGASAAAR</sequence>
<keyword evidence="2" id="KW-1185">Reference proteome</keyword>
<organism evidence="1 2">
    <name type="scientific">Mycolicibacterium lutetiense</name>
    <dbReference type="NCBI Taxonomy" id="1641992"/>
    <lineage>
        <taxon>Bacteria</taxon>
        <taxon>Bacillati</taxon>
        <taxon>Actinomycetota</taxon>
        <taxon>Actinomycetes</taxon>
        <taxon>Mycobacteriales</taxon>
        <taxon>Mycobacteriaceae</taxon>
        <taxon>Mycolicibacterium</taxon>
    </lineage>
</organism>
<protein>
    <submittedName>
        <fullName evidence="1">Uncharacterized protein</fullName>
    </submittedName>
</protein>
<proteinExistence type="predicted"/>
<gene>
    <name evidence="1" type="ORF">JOF57_006211</name>
</gene>
<evidence type="ECO:0000313" key="1">
    <source>
        <dbReference type="EMBL" id="MBP2456235.1"/>
    </source>
</evidence>
<dbReference type="RefSeq" id="WP_209923873.1">
    <property type="nucleotide sequence ID" value="NZ_JAGIOP010000003.1"/>
</dbReference>
<name>A0ABS5A3F2_9MYCO</name>
<dbReference type="Proteomes" id="UP000694460">
    <property type="component" value="Unassembled WGS sequence"/>
</dbReference>
<comment type="caution">
    <text evidence="1">The sequence shown here is derived from an EMBL/GenBank/DDBJ whole genome shotgun (WGS) entry which is preliminary data.</text>
</comment>
<accession>A0ABS5A3F2</accession>
<dbReference type="EMBL" id="JAGIOP010000003">
    <property type="protein sequence ID" value="MBP2456235.1"/>
    <property type="molecule type" value="Genomic_DNA"/>
</dbReference>
<reference evidence="1 2" key="1">
    <citation type="submission" date="2021-03" db="EMBL/GenBank/DDBJ databases">
        <title>Sequencing the genomes of 1000 actinobacteria strains.</title>
        <authorList>
            <person name="Klenk H.-P."/>
        </authorList>
    </citation>
    <scope>NUCLEOTIDE SEQUENCE [LARGE SCALE GENOMIC DNA]</scope>
    <source>
        <strain evidence="1 2">DSM 46713</strain>
    </source>
</reference>